<name>A0A6I4YF60_9DEIO</name>
<organism evidence="1 2">
    <name type="scientific">Deinococcus xianganensis</name>
    <dbReference type="NCBI Taxonomy" id="1507289"/>
    <lineage>
        <taxon>Bacteria</taxon>
        <taxon>Thermotogati</taxon>
        <taxon>Deinococcota</taxon>
        <taxon>Deinococci</taxon>
        <taxon>Deinococcales</taxon>
        <taxon>Deinococcaceae</taxon>
        <taxon>Deinococcus</taxon>
    </lineage>
</organism>
<dbReference type="Proteomes" id="UP000430519">
    <property type="component" value="Unassembled WGS sequence"/>
</dbReference>
<protein>
    <submittedName>
        <fullName evidence="1">Uncharacterized protein</fullName>
    </submittedName>
</protein>
<reference evidence="1 2" key="1">
    <citation type="submission" date="2019-11" db="EMBL/GenBank/DDBJ databases">
        <title>Genome sequence of Deinococcus xianganensis Y35, AI-2 producing algicidal bacterium, isolated from lake water.</title>
        <authorList>
            <person name="Li Y."/>
        </authorList>
    </citation>
    <scope>NUCLEOTIDE SEQUENCE [LARGE SCALE GENOMIC DNA]</scope>
    <source>
        <strain evidence="1 2">Y35</strain>
    </source>
</reference>
<evidence type="ECO:0000313" key="2">
    <source>
        <dbReference type="Proteomes" id="UP000430519"/>
    </source>
</evidence>
<accession>A0A6I4YF60</accession>
<comment type="caution">
    <text evidence="1">The sequence shown here is derived from an EMBL/GenBank/DDBJ whole genome shotgun (WGS) entry which is preliminary data.</text>
</comment>
<sequence>MLELTARMSGRTTWTLLDEHDRVLDGAEHSNLILNAGLDAFMVGNSTTFWSGSNYPYPLFGQFRRYLALGTGSTAPAVTQTTLAAEVARTDSGGGFDGGSGEIRSAFSSTVNSMSVHATHVRVHTFSSPYNITEYGLSASSGANGALSIRELFRDGGGTPVAISVQAGQKIKVTHTLTVTLPLGFQDVTQPVTNLGNLSAKQSFYRVNDTNVADFWSYVFNPTSGGILYPQMVADGFNAAVAPGSRSAAGTITVQPYTNGTYSRVKRCVLDVADGNGNLYGIAISSNTVDGYTGWRMGFTNPAPLVKDNTKKLTLDVVQSIARG</sequence>
<dbReference type="AlphaFoldDB" id="A0A6I4YF60"/>
<dbReference type="EMBL" id="WVHK01000006">
    <property type="protein sequence ID" value="MXV18596.1"/>
    <property type="molecule type" value="Genomic_DNA"/>
</dbReference>
<dbReference type="RefSeq" id="WP_160976582.1">
    <property type="nucleotide sequence ID" value="NZ_WVHK01000006.1"/>
</dbReference>
<evidence type="ECO:0000313" key="1">
    <source>
        <dbReference type="EMBL" id="MXV18596.1"/>
    </source>
</evidence>
<proteinExistence type="predicted"/>
<gene>
    <name evidence="1" type="ORF">GLX28_02960</name>
</gene>
<keyword evidence="2" id="KW-1185">Reference proteome</keyword>